<evidence type="ECO:0000313" key="12">
    <source>
        <dbReference type="Proteomes" id="UP000007844"/>
    </source>
</evidence>
<organism evidence="11 12">
    <name type="scientific">Desulfocurvibacter africanus subsp. africanus str. Walvis Bay</name>
    <dbReference type="NCBI Taxonomy" id="690850"/>
    <lineage>
        <taxon>Bacteria</taxon>
        <taxon>Pseudomonadati</taxon>
        <taxon>Thermodesulfobacteriota</taxon>
        <taxon>Desulfovibrionia</taxon>
        <taxon>Desulfovibrionales</taxon>
        <taxon>Desulfovibrionaceae</taxon>
        <taxon>Desulfocurvibacter</taxon>
    </lineage>
</organism>
<dbReference type="EMBL" id="CP003221">
    <property type="protein sequence ID" value="EGJ50201.1"/>
    <property type="molecule type" value="Genomic_DNA"/>
</dbReference>
<dbReference type="EC" id="4.2.1.20" evidence="9"/>
<dbReference type="STRING" id="690850.Desaf_1870"/>
<evidence type="ECO:0000256" key="3">
    <source>
        <dbReference type="ARBA" id="ARBA00011270"/>
    </source>
</evidence>
<feature type="active site" description="Proton acceptor" evidence="9">
    <location>
        <position position="65"/>
    </location>
</feature>
<keyword evidence="7 9" id="KW-0456">Lyase</keyword>
<name>F3Z2N4_DESAF</name>
<evidence type="ECO:0000313" key="11">
    <source>
        <dbReference type="EMBL" id="EGJ50201.1"/>
    </source>
</evidence>
<dbReference type="CDD" id="cd04724">
    <property type="entry name" value="Tryptophan_synthase_alpha"/>
    <property type="match status" value="1"/>
</dbReference>
<keyword evidence="5 9" id="KW-0822">Tryptophan biosynthesis</keyword>
<comment type="similarity">
    <text evidence="9 10">Belongs to the TrpA family.</text>
</comment>
<dbReference type="HAMAP" id="MF_00131">
    <property type="entry name" value="Trp_synth_alpha"/>
    <property type="match status" value="1"/>
</dbReference>
<feature type="active site" description="Proton acceptor" evidence="9">
    <location>
        <position position="54"/>
    </location>
</feature>
<sequence>MTTLTKSRLEQKIREANEAGRKALIPYLPAGYPDKERFWRELSALDKSGADIIEIGVPFSDPVADGPVVERASLQCLEAGITLDWILAELKKRKGGFKAGIVLMGYYNPFYKYGLDRLAADAAEAGVTGFIVPDLPMEESEDMTKALAARGLDLIPLVGLNTNEERMKLYADNARGYVYFVSVLGTTGERTSLPEEIAGRLAVAKRVFDVPLALGFGISRPEQLTTFGDTIDAVVFGSSLIKHLDQGGDSAGFMARWK</sequence>
<accession>F3Z2N4</accession>
<dbReference type="PANTHER" id="PTHR43406">
    <property type="entry name" value="TRYPTOPHAN SYNTHASE, ALPHA CHAIN"/>
    <property type="match status" value="1"/>
</dbReference>
<dbReference type="PROSITE" id="PS00167">
    <property type="entry name" value="TRP_SYNTHASE_ALPHA"/>
    <property type="match status" value="1"/>
</dbReference>
<dbReference type="PANTHER" id="PTHR43406:SF1">
    <property type="entry name" value="TRYPTOPHAN SYNTHASE ALPHA CHAIN, CHLOROPLASTIC"/>
    <property type="match status" value="1"/>
</dbReference>
<gene>
    <name evidence="9" type="primary">trpA</name>
    <name evidence="11" type="ORF">Desaf_1870</name>
</gene>
<keyword evidence="12" id="KW-1185">Reference proteome</keyword>
<comment type="subunit">
    <text evidence="3 9">Tetramer of two alpha and two beta chains.</text>
</comment>
<dbReference type="NCBIfam" id="TIGR00262">
    <property type="entry name" value="trpA"/>
    <property type="match status" value="1"/>
</dbReference>
<dbReference type="AlphaFoldDB" id="F3Z2N4"/>
<dbReference type="SUPFAM" id="SSF51366">
    <property type="entry name" value="Ribulose-phoshate binding barrel"/>
    <property type="match status" value="1"/>
</dbReference>
<dbReference type="FunFam" id="3.20.20.70:FF:000037">
    <property type="entry name" value="Tryptophan synthase alpha chain"/>
    <property type="match status" value="1"/>
</dbReference>
<evidence type="ECO:0000256" key="9">
    <source>
        <dbReference type="HAMAP-Rule" id="MF_00131"/>
    </source>
</evidence>
<dbReference type="InterPro" id="IPR011060">
    <property type="entry name" value="RibuloseP-bd_barrel"/>
</dbReference>
<dbReference type="InterPro" id="IPR002028">
    <property type="entry name" value="Trp_synthase_suA"/>
</dbReference>
<evidence type="ECO:0000256" key="1">
    <source>
        <dbReference type="ARBA" id="ARBA00003365"/>
    </source>
</evidence>
<evidence type="ECO:0000256" key="10">
    <source>
        <dbReference type="RuleBase" id="RU003662"/>
    </source>
</evidence>
<comment type="pathway">
    <text evidence="2 9">Amino-acid biosynthesis; L-tryptophan biosynthesis; L-tryptophan from chorismate: step 5/5.</text>
</comment>
<dbReference type="InterPro" id="IPR018204">
    <property type="entry name" value="Trp_synthase_alpha_AS"/>
</dbReference>
<evidence type="ECO:0000256" key="5">
    <source>
        <dbReference type="ARBA" id="ARBA00022822"/>
    </source>
</evidence>
<dbReference type="KEGG" id="daf:Desaf_1870"/>
<evidence type="ECO:0000256" key="8">
    <source>
        <dbReference type="ARBA" id="ARBA00049047"/>
    </source>
</evidence>
<dbReference type="InterPro" id="IPR013785">
    <property type="entry name" value="Aldolase_TIM"/>
</dbReference>
<evidence type="ECO:0000256" key="7">
    <source>
        <dbReference type="ARBA" id="ARBA00023239"/>
    </source>
</evidence>
<dbReference type="Pfam" id="PF00290">
    <property type="entry name" value="Trp_syntA"/>
    <property type="match status" value="1"/>
</dbReference>
<proteinExistence type="inferred from homology"/>
<dbReference type="GO" id="GO:0005829">
    <property type="term" value="C:cytosol"/>
    <property type="evidence" value="ECO:0007669"/>
    <property type="project" value="TreeGrafter"/>
</dbReference>
<dbReference type="Gene3D" id="3.20.20.70">
    <property type="entry name" value="Aldolase class I"/>
    <property type="match status" value="1"/>
</dbReference>
<keyword evidence="4 9" id="KW-0028">Amino-acid biosynthesis</keyword>
<evidence type="ECO:0000256" key="6">
    <source>
        <dbReference type="ARBA" id="ARBA00023141"/>
    </source>
</evidence>
<dbReference type="Proteomes" id="UP000007844">
    <property type="component" value="Chromosome"/>
</dbReference>
<keyword evidence="6 9" id="KW-0057">Aromatic amino acid biosynthesis</keyword>
<dbReference type="UniPathway" id="UPA00035">
    <property type="reaction ID" value="UER00044"/>
</dbReference>
<protein>
    <recommendedName>
        <fullName evidence="9">Tryptophan synthase alpha chain</fullName>
        <ecNumber evidence="9">4.2.1.20</ecNumber>
    </recommendedName>
</protein>
<reference evidence="11 12" key="1">
    <citation type="journal article" date="2011" name="J. Bacteriol.">
        <title>Genome sequence of the mercury-methylating and pleomorphic Desulfovibrio africanus Strain Walvis Bay.</title>
        <authorList>
            <person name="Brown S.D."/>
            <person name="Wall J.D."/>
            <person name="Kucken A.M."/>
            <person name="Gilmour C.C."/>
            <person name="Podar M."/>
            <person name="Brandt C.C."/>
            <person name="Teshima H."/>
            <person name="Detter J.C."/>
            <person name="Han C.S."/>
            <person name="Land M.L."/>
            <person name="Lucas S."/>
            <person name="Han J."/>
            <person name="Pennacchio L."/>
            <person name="Nolan M."/>
            <person name="Pitluck S."/>
            <person name="Woyke T."/>
            <person name="Goodwin L."/>
            <person name="Palumbo A.V."/>
            <person name="Elias D.A."/>
        </authorList>
    </citation>
    <scope>NUCLEOTIDE SEQUENCE [LARGE SCALE GENOMIC DNA]</scope>
    <source>
        <strain evidence="11 12">Walvis Bay</strain>
    </source>
</reference>
<dbReference type="GO" id="GO:0004834">
    <property type="term" value="F:tryptophan synthase activity"/>
    <property type="evidence" value="ECO:0007669"/>
    <property type="project" value="UniProtKB-UniRule"/>
</dbReference>
<evidence type="ECO:0000256" key="2">
    <source>
        <dbReference type="ARBA" id="ARBA00004733"/>
    </source>
</evidence>
<dbReference type="eggNOG" id="COG0159">
    <property type="taxonomic scope" value="Bacteria"/>
</dbReference>
<dbReference type="HOGENOM" id="CLU_016734_0_0_7"/>
<comment type="catalytic activity">
    <reaction evidence="8 9">
        <text>(1S,2R)-1-C-(indol-3-yl)glycerol 3-phosphate + L-serine = D-glyceraldehyde 3-phosphate + L-tryptophan + H2O</text>
        <dbReference type="Rhea" id="RHEA:10532"/>
        <dbReference type="ChEBI" id="CHEBI:15377"/>
        <dbReference type="ChEBI" id="CHEBI:33384"/>
        <dbReference type="ChEBI" id="CHEBI:57912"/>
        <dbReference type="ChEBI" id="CHEBI:58866"/>
        <dbReference type="ChEBI" id="CHEBI:59776"/>
        <dbReference type="EC" id="4.2.1.20"/>
    </reaction>
</comment>
<comment type="function">
    <text evidence="1 9">The alpha subunit is responsible for the aldol cleavage of indoleglycerol phosphate to indole and glyceraldehyde 3-phosphate.</text>
</comment>
<evidence type="ECO:0000256" key="4">
    <source>
        <dbReference type="ARBA" id="ARBA00022605"/>
    </source>
</evidence>